<proteinExistence type="predicted"/>
<protein>
    <recommendedName>
        <fullName evidence="3">Immunity protein 30</fullName>
    </recommendedName>
</protein>
<organism evidence="1 2">
    <name type="scientific">Metapseudomonas otitidis</name>
    <dbReference type="NCBI Taxonomy" id="319939"/>
    <lineage>
        <taxon>Bacteria</taxon>
        <taxon>Pseudomonadati</taxon>
        <taxon>Pseudomonadota</taxon>
        <taxon>Gammaproteobacteria</taxon>
        <taxon>Pseudomonadales</taxon>
        <taxon>Pseudomonadaceae</taxon>
        <taxon>Metapseudomonas</taxon>
    </lineage>
</organism>
<accession>A0A7X3HD63</accession>
<dbReference type="Proteomes" id="UP000461288">
    <property type="component" value="Unassembled WGS sequence"/>
</dbReference>
<dbReference type="EMBL" id="WTFN01000099">
    <property type="protein sequence ID" value="MWK59505.1"/>
    <property type="molecule type" value="Genomic_DNA"/>
</dbReference>
<evidence type="ECO:0000313" key="1">
    <source>
        <dbReference type="EMBL" id="MWK59505.1"/>
    </source>
</evidence>
<dbReference type="AlphaFoldDB" id="A0A7X3HD63"/>
<sequence>MNKTDSLYGKFEGCIVDFSLERYPGDYWYDCGILEATDVLREFDEKDWGLLLDDLEDKGVFWKKRLVECLGDLKILCEIEIILRVISTDDEDLQTCCFDTLRMLDLSGVDERTREALSSRAEYFLGEASLPVKKILEDFVERLNG</sequence>
<evidence type="ECO:0008006" key="3">
    <source>
        <dbReference type="Google" id="ProtNLM"/>
    </source>
</evidence>
<name>A0A7X3HD63_9GAMM</name>
<gene>
    <name evidence="1" type="ORF">GO594_26250</name>
</gene>
<evidence type="ECO:0000313" key="2">
    <source>
        <dbReference type="Proteomes" id="UP000461288"/>
    </source>
</evidence>
<dbReference type="RefSeq" id="WP_202119849.1">
    <property type="nucleotide sequence ID" value="NZ_WTFN01000099.1"/>
</dbReference>
<reference evidence="1 2" key="1">
    <citation type="submission" date="2019-12" db="EMBL/GenBank/DDBJ databases">
        <title>Draft genome sequence of Pseudomonas otitidis recovered from a chicken carcass.</title>
        <authorList>
            <person name="Vieira T.R."/>
            <person name="Oliviera E.F.C."/>
            <person name="Silva N.M.V."/>
            <person name="Sambrano G.E."/>
            <person name="Cibulski S.P."/>
            <person name="Cardoso M.R.I."/>
        </authorList>
    </citation>
    <scope>NUCLEOTIDE SEQUENCE [LARGE SCALE GENOMIC DNA]</scope>
    <source>
        <strain evidence="1 2">25_K</strain>
    </source>
</reference>
<comment type="caution">
    <text evidence="1">The sequence shown here is derived from an EMBL/GenBank/DDBJ whole genome shotgun (WGS) entry which is preliminary data.</text>
</comment>